<feature type="region of interest" description="Disordered" evidence="1">
    <location>
        <begin position="285"/>
        <end position="353"/>
    </location>
</feature>
<dbReference type="OrthoDB" id="441812at2759"/>
<name>A0A1E4SEG9_9ASCO</name>
<dbReference type="CDD" id="cd10527">
    <property type="entry name" value="SET_LSMT"/>
    <property type="match status" value="1"/>
</dbReference>
<keyword evidence="3" id="KW-1185">Reference proteome</keyword>
<evidence type="ECO:0000256" key="1">
    <source>
        <dbReference type="SAM" id="MobiDB-lite"/>
    </source>
</evidence>
<accession>A0A1E4SEG9</accession>
<evidence type="ECO:0008006" key="4">
    <source>
        <dbReference type="Google" id="ProtNLM"/>
    </source>
</evidence>
<feature type="compositionally biased region" description="Acidic residues" evidence="1">
    <location>
        <begin position="367"/>
        <end position="410"/>
    </location>
</feature>
<feature type="compositionally biased region" description="Acidic residues" evidence="1">
    <location>
        <begin position="301"/>
        <end position="332"/>
    </location>
</feature>
<feature type="compositionally biased region" description="Acidic residues" evidence="1">
    <location>
        <begin position="339"/>
        <end position="348"/>
    </location>
</feature>
<dbReference type="RefSeq" id="XP_020062992.1">
    <property type="nucleotide sequence ID" value="XM_020207922.1"/>
</dbReference>
<proteinExistence type="predicted"/>
<evidence type="ECO:0000313" key="3">
    <source>
        <dbReference type="Proteomes" id="UP000094285"/>
    </source>
</evidence>
<dbReference type="PANTHER" id="PTHR13271:SF34">
    <property type="entry name" value="N-LYSINE METHYLTRANSFERASE SETD6"/>
    <property type="match status" value="1"/>
</dbReference>
<organism evidence="2 3">
    <name type="scientific">Suhomyces tanzawaensis NRRL Y-17324</name>
    <dbReference type="NCBI Taxonomy" id="984487"/>
    <lineage>
        <taxon>Eukaryota</taxon>
        <taxon>Fungi</taxon>
        <taxon>Dikarya</taxon>
        <taxon>Ascomycota</taxon>
        <taxon>Saccharomycotina</taxon>
        <taxon>Pichiomycetes</taxon>
        <taxon>Debaryomycetaceae</taxon>
        <taxon>Suhomyces</taxon>
    </lineage>
</organism>
<sequence>MSNTVAQNIDSLKGWLEKNAFWRNELIIRPSKYGGIGVFAPDQMDYEDPLLLRIPKTSVLSAKNSLIYNLLVDYKYEEVDISTGMYGVIISVIYELSAGTKSPWYEYLNSIDFENSSVPVCLWDQDDKDNFKNTEVDLLNLLNPDELIQFYQECIKFAKASSQYVAIPAILNEDKASSAELVKLAQLHKFGQVVLSVISRAFKIDDYYDLGMVPGADLFNHMEPQLNGKNIVGHENIHFICDGSVCGECGEEDCDHEEELEMELDSDTEEIEDEEVDEVQETEFADQLNDADAESIAHGEDDGDDEDDDDEDDEDDDEDEDDDDDSSSEPDIESSQYDMDLESSVIEEEPIKEITMEYIKQMELEMENDSDADTNQDPDEESTVSLEGDEGEEGEDEEEEQEGEVDPEQDELAKELSDSSKCCDVVLVKLPEEIHEHEIFNSYGNELSNPYLLQRYGFITGQNVNDTCLLSVQVFKHIKHIKAGLSSEKQKQLELKFEWFEGMGFDIVNQLIGEHIQKEQKATKACGDKCEDNCDGCEEKDGCGAECEDGCEDGCGEEDDDELELPETWQLSPRINFTGECTLQTYAILTLLDLPFKIFKHKLLLVNKEKKLIRMIKEIFLEDQSSRSAHNAIIKNWCVQRLSGYPVLKPSSHHSLVKSMVEQEKAILQKFIDQ</sequence>
<dbReference type="PANTHER" id="PTHR13271">
    <property type="entry name" value="UNCHARACTERIZED PUTATIVE METHYLTRANSFERASE"/>
    <property type="match status" value="1"/>
</dbReference>
<dbReference type="SUPFAM" id="SSF82199">
    <property type="entry name" value="SET domain"/>
    <property type="match status" value="2"/>
</dbReference>
<gene>
    <name evidence="2" type="ORF">CANTADRAFT_26887</name>
</gene>
<feature type="region of interest" description="Disordered" evidence="1">
    <location>
        <begin position="367"/>
        <end position="417"/>
    </location>
</feature>
<dbReference type="Proteomes" id="UP000094285">
    <property type="component" value="Unassembled WGS sequence"/>
</dbReference>
<reference evidence="3" key="1">
    <citation type="submission" date="2016-05" db="EMBL/GenBank/DDBJ databases">
        <title>Comparative genomics of biotechnologically important yeasts.</title>
        <authorList>
            <consortium name="DOE Joint Genome Institute"/>
            <person name="Riley R."/>
            <person name="Haridas S."/>
            <person name="Wolfe K.H."/>
            <person name="Lopes M.R."/>
            <person name="Hittinger C.T."/>
            <person name="Goker M."/>
            <person name="Salamov A."/>
            <person name="Wisecaver J."/>
            <person name="Long T.M."/>
            <person name="Aerts A.L."/>
            <person name="Barry K."/>
            <person name="Choi C."/>
            <person name="Clum A."/>
            <person name="Coughlan A.Y."/>
            <person name="Deshpande S."/>
            <person name="Douglass A.P."/>
            <person name="Hanson S.J."/>
            <person name="Klenk H.-P."/>
            <person name="Labutti K."/>
            <person name="Lapidus A."/>
            <person name="Lindquist E."/>
            <person name="Lipzen A."/>
            <person name="Meier-Kolthoff J.P."/>
            <person name="Ohm R.A."/>
            <person name="Otillar R.P."/>
            <person name="Pangilinan J."/>
            <person name="Peng Y."/>
            <person name="Rokas A."/>
            <person name="Rosa C.A."/>
            <person name="Scheuner C."/>
            <person name="Sibirny A.A."/>
            <person name="Slot J.C."/>
            <person name="Stielow J.B."/>
            <person name="Sun H."/>
            <person name="Kurtzman C.P."/>
            <person name="Blackwell M."/>
            <person name="Grigoriev I.V."/>
            <person name="Jeffries T.W."/>
        </authorList>
    </citation>
    <scope>NUCLEOTIDE SEQUENCE [LARGE SCALE GENOMIC DNA]</scope>
    <source>
        <strain evidence="3">NRRL Y-17324</strain>
    </source>
</reference>
<protein>
    <recommendedName>
        <fullName evidence="4">SET domain-containing protein</fullName>
    </recommendedName>
</protein>
<dbReference type="InterPro" id="IPR050600">
    <property type="entry name" value="SETD3_SETD6_MTase"/>
</dbReference>
<dbReference type="EMBL" id="KV453914">
    <property type="protein sequence ID" value="ODV77870.1"/>
    <property type="molecule type" value="Genomic_DNA"/>
</dbReference>
<dbReference type="AlphaFoldDB" id="A0A1E4SEG9"/>
<dbReference type="Gene3D" id="3.90.1410.10">
    <property type="entry name" value="set domain protein methyltransferase, domain 1"/>
    <property type="match status" value="1"/>
</dbReference>
<dbReference type="InterPro" id="IPR046341">
    <property type="entry name" value="SET_dom_sf"/>
</dbReference>
<dbReference type="GO" id="GO:0016279">
    <property type="term" value="F:protein-lysine N-methyltransferase activity"/>
    <property type="evidence" value="ECO:0007669"/>
    <property type="project" value="TreeGrafter"/>
</dbReference>
<dbReference type="STRING" id="984487.A0A1E4SEG9"/>
<dbReference type="GeneID" id="30982059"/>
<evidence type="ECO:0000313" key="2">
    <source>
        <dbReference type="EMBL" id="ODV77870.1"/>
    </source>
</evidence>
<dbReference type="GO" id="GO:0005634">
    <property type="term" value="C:nucleus"/>
    <property type="evidence" value="ECO:0007669"/>
    <property type="project" value="TreeGrafter"/>
</dbReference>